<feature type="domain" description="RecF/RecN/SMC N-terminal" evidence="10">
    <location>
        <begin position="2"/>
        <end position="505"/>
    </location>
</feature>
<keyword evidence="7 9" id="KW-0234">DNA repair</keyword>
<comment type="similarity">
    <text evidence="2 9">Belongs to the RecN family.</text>
</comment>
<sequence>MLRELYIENIAVIERASLQLIAGLNVLTGETGAGKSMLIGAVNAILGNRTSKDIIRRGADRALISAVFEDISPAAIAKVQQLGYLCEDGQLLITREILKDGRNICKIGGRPANVTILKELGETLITVHGQHDSQQLLDESRHVEVLDRYGQLEDLLGQYYLQFDKVRQLKKQVRELEQAQADRDRQIDILSYQISEIETAQLQPEEDSTLEGQRDRARYAGLIAQNLHTALGSLQGEDAPGALELLDGAVLALQNIRDYLPELGAVCDKLQSLRYEIEEYAGDISAQQLDDEEYLDIDFIESRLDTIYRLKKKYGQSIEEILAYGDSCRQKLAQIEGGSEQLEALRDRMKTELHSCKELALQLMAKRKKVGQRLAQAVCRELAFLNMPGVRFVVQVEPTDKLHPRGMDEVRFLISANVGEEPKSISKIASGGELSRIMLAIKSILADKDGIDTLIFDEIDTGVSGSAAQRIGQKLGEVAASHQIICVTHSAQVAAYGASHLLIQKTTDGSQTFTDVRALGSDERITELARIVSGDHITPLALENAREILAFAHGGAR</sequence>
<protein>
    <recommendedName>
        <fullName evidence="3 9">DNA repair protein RecN</fullName>
    </recommendedName>
    <alternativeName>
        <fullName evidence="8 9">Recombination protein N</fullName>
    </alternativeName>
</protein>
<organism evidence="11">
    <name type="scientific">uncultured Anaerotruncus sp</name>
    <dbReference type="NCBI Taxonomy" id="905011"/>
    <lineage>
        <taxon>Bacteria</taxon>
        <taxon>Bacillati</taxon>
        <taxon>Bacillota</taxon>
        <taxon>Clostridia</taxon>
        <taxon>Eubacteriales</taxon>
        <taxon>Oscillospiraceae</taxon>
        <taxon>Anaerotruncus</taxon>
        <taxon>environmental samples</taxon>
    </lineage>
</organism>
<dbReference type="InterPro" id="IPR027417">
    <property type="entry name" value="P-loop_NTPase"/>
</dbReference>
<dbReference type="Gene3D" id="3.40.50.300">
    <property type="entry name" value="P-loop containing nucleotide triphosphate hydrolases"/>
    <property type="match status" value="2"/>
</dbReference>
<dbReference type="AlphaFoldDB" id="A0A1C6GPX2"/>
<keyword evidence="4" id="KW-0547">Nucleotide-binding</keyword>
<keyword evidence="6" id="KW-0067">ATP-binding</keyword>
<evidence type="ECO:0000256" key="2">
    <source>
        <dbReference type="ARBA" id="ARBA00009441"/>
    </source>
</evidence>
<evidence type="ECO:0000256" key="3">
    <source>
        <dbReference type="ARBA" id="ARBA00021315"/>
    </source>
</evidence>
<dbReference type="GO" id="GO:0006310">
    <property type="term" value="P:DNA recombination"/>
    <property type="evidence" value="ECO:0007669"/>
    <property type="project" value="InterPro"/>
</dbReference>
<evidence type="ECO:0000256" key="5">
    <source>
        <dbReference type="ARBA" id="ARBA00022763"/>
    </source>
</evidence>
<comment type="function">
    <text evidence="1 9">May be involved in recombinational repair of damaged DNA.</text>
</comment>
<dbReference type="PANTHER" id="PTHR11059">
    <property type="entry name" value="DNA REPAIR PROTEIN RECN"/>
    <property type="match status" value="1"/>
</dbReference>
<keyword evidence="5 9" id="KW-0227">DNA damage</keyword>
<proteinExistence type="inferred from homology"/>
<name>A0A1C6GPX2_9FIRM</name>
<dbReference type="EMBL" id="FMHG01000001">
    <property type="protein sequence ID" value="SCJ47254.1"/>
    <property type="molecule type" value="Genomic_DNA"/>
</dbReference>
<gene>
    <name evidence="11" type="primary">recN</name>
    <name evidence="11" type="ORF">SAMEA3545359_00482</name>
</gene>
<dbReference type="Pfam" id="PF02463">
    <property type="entry name" value="SMC_N"/>
    <property type="match status" value="1"/>
</dbReference>
<dbReference type="NCBIfam" id="TIGR00634">
    <property type="entry name" value="recN"/>
    <property type="match status" value="1"/>
</dbReference>
<dbReference type="CDD" id="cd03241">
    <property type="entry name" value="ABC_RecN"/>
    <property type="match status" value="2"/>
</dbReference>
<evidence type="ECO:0000256" key="8">
    <source>
        <dbReference type="ARBA" id="ARBA00033408"/>
    </source>
</evidence>
<evidence type="ECO:0000256" key="1">
    <source>
        <dbReference type="ARBA" id="ARBA00003618"/>
    </source>
</evidence>
<dbReference type="PANTHER" id="PTHR11059:SF0">
    <property type="entry name" value="DNA REPAIR PROTEIN RECN"/>
    <property type="match status" value="1"/>
</dbReference>
<dbReference type="PIRSF" id="PIRSF003128">
    <property type="entry name" value="RecN"/>
    <property type="match status" value="1"/>
</dbReference>
<dbReference type="GO" id="GO:0009432">
    <property type="term" value="P:SOS response"/>
    <property type="evidence" value="ECO:0007669"/>
    <property type="project" value="TreeGrafter"/>
</dbReference>
<evidence type="ECO:0000256" key="7">
    <source>
        <dbReference type="ARBA" id="ARBA00023204"/>
    </source>
</evidence>
<dbReference type="InterPro" id="IPR003395">
    <property type="entry name" value="RecF/RecN/SMC_N"/>
</dbReference>
<evidence type="ECO:0000256" key="9">
    <source>
        <dbReference type="PIRNR" id="PIRNR003128"/>
    </source>
</evidence>
<dbReference type="GO" id="GO:0005524">
    <property type="term" value="F:ATP binding"/>
    <property type="evidence" value="ECO:0007669"/>
    <property type="project" value="UniProtKB-KW"/>
</dbReference>
<evidence type="ECO:0000256" key="6">
    <source>
        <dbReference type="ARBA" id="ARBA00022840"/>
    </source>
</evidence>
<reference evidence="11" key="1">
    <citation type="submission" date="2015-09" db="EMBL/GenBank/DDBJ databases">
        <authorList>
            <consortium name="Pathogen Informatics"/>
        </authorList>
    </citation>
    <scope>NUCLEOTIDE SEQUENCE</scope>
    <source>
        <strain evidence="11">2789STDY5834896</strain>
    </source>
</reference>
<dbReference type="GO" id="GO:0043590">
    <property type="term" value="C:bacterial nucleoid"/>
    <property type="evidence" value="ECO:0007669"/>
    <property type="project" value="TreeGrafter"/>
</dbReference>
<evidence type="ECO:0000256" key="4">
    <source>
        <dbReference type="ARBA" id="ARBA00022741"/>
    </source>
</evidence>
<dbReference type="SUPFAM" id="SSF52540">
    <property type="entry name" value="P-loop containing nucleoside triphosphate hydrolases"/>
    <property type="match status" value="2"/>
</dbReference>
<accession>A0A1C6GPX2</accession>
<evidence type="ECO:0000313" key="11">
    <source>
        <dbReference type="EMBL" id="SCJ47254.1"/>
    </source>
</evidence>
<evidence type="ECO:0000259" key="10">
    <source>
        <dbReference type="Pfam" id="PF02463"/>
    </source>
</evidence>
<dbReference type="GO" id="GO:0006281">
    <property type="term" value="P:DNA repair"/>
    <property type="evidence" value="ECO:0007669"/>
    <property type="project" value="UniProtKB-KW"/>
</dbReference>
<dbReference type="InterPro" id="IPR004604">
    <property type="entry name" value="DNA_recomb/repair_RecN"/>
</dbReference>